<evidence type="ECO:0000313" key="6">
    <source>
        <dbReference type="EMBL" id="KAG5648332.1"/>
    </source>
</evidence>
<dbReference type="PANTHER" id="PTHR42776">
    <property type="entry name" value="SERINE PEPTIDASE S9 FAMILY MEMBER"/>
    <property type="match status" value="1"/>
</dbReference>
<dbReference type="InterPro" id="IPR001375">
    <property type="entry name" value="Peptidase_S9_cat"/>
</dbReference>
<comment type="similarity">
    <text evidence="1">Belongs to the peptidase S9C family.</text>
</comment>
<dbReference type="PANTHER" id="PTHR42776:SF13">
    <property type="entry name" value="DIPEPTIDYL-PEPTIDASE 5"/>
    <property type="match status" value="1"/>
</dbReference>
<dbReference type="SUPFAM" id="SSF53474">
    <property type="entry name" value="alpha/beta-Hydrolases"/>
    <property type="match status" value="1"/>
</dbReference>
<dbReference type="OrthoDB" id="416344at2759"/>
<dbReference type="GO" id="GO:0004252">
    <property type="term" value="F:serine-type endopeptidase activity"/>
    <property type="evidence" value="ECO:0007669"/>
    <property type="project" value="TreeGrafter"/>
</dbReference>
<gene>
    <name evidence="6" type="ORF">DXG03_004904</name>
</gene>
<dbReference type="Gene3D" id="3.40.50.1820">
    <property type="entry name" value="alpha/beta hydrolase"/>
    <property type="match status" value="1"/>
</dbReference>
<dbReference type="AlphaFoldDB" id="A0A9P7GD23"/>
<name>A0A9P7GD23_9AGAR</name>
<dbReference type="InterPro" id="IPR029058">
    <property type="entry name" value="AB_hydrolase_fold"/>
</dbReference>
<proteinExistence type="inferred from homology"/>
<protein>
    <recommendedName>
        <fullName evidence="4">Dipeptidyl-peptidase V</fullName>
    </recommendedName>
</protein>
<sequence>MRFPLTFLGLTAQIPFQSSPPPPTSNEMSTVQDFNFRQGPDVFSPKDLIELRRPGAGVANDAGDLVLVPVSEYSLKDKKNKKSIVVAPIESTVKPLEIELEKGGEVFWIQSRTVAHVVPAENGLEIYALDINFQAATEGQAGVLATPEPPTLIAKLPNKSATNFRYSTIAGHLVFSDYVYPDGNLTSVKEQDDAWEARGNTAYVYDETYVRHWDTWTGKKKQALFSARLVQDPDRKWLFSEQFTNLLQGTKHSSPVEPFGGTDDFDVSGDQVVYTTKDPELDDAWHTKQNVYIVDIKGAQKPRELTSGKQGAIHSPVLSPRADKAAWLELDKDGYESDRAKIVIYDLVKDVRYTLTQGWDRSPEALVFNKEGDFLYLTAGDEAVVKVFALPVPPTPSASTTEPELSRKYTSPVALTHGKAASGIQTLFTGRILFSQSSLTSPNDVFIIRNLKQLEESILRSDEPLRFDGQVEQITRLTEDSLKSKNLSPGESFWFKGGNDNNVQGWALKPHGWKADEKKKWPVVLLIHGGPQGAWEDQWSNRWNPNVFAQQGYFVIAINPTGSTTFGQAFTDAIAEDWGGRPFVDLQKGWKYALDKYPEIDADRAVAAGASWGGYAINWIQGHPEFGFNFKALVGHDGVFDSNYNGYSTEELFFFNHEWGGRFSPSNFVHKWSTPQLLIHGSKDYRLPETESIGAFHALQQYVL</sequence>
<dbReference type="GO" id="GO:0006508">
    <property type="term" value="P:proteolysis"/>
    <property type="evidence" value="ECO:0007669"/>
    <property type="project" value="InterPro"/>
</dbReference>
<dbReference type="Pfam" id="PF00326">
    <property type="entry name" value="Peptidase_S9"/>
    <property type="match status" value="1"/>
</dbReference>
<dbReference type="EMBL" id="JABCKV010000003">
    <property type="protein sequence ID" value="KAG5648332.1"/>
    <property type="molecule type" value="Genomic_DNA"/>
</dbReference>
<evidence type="ECO:0000256" key="2">
    <source>
        <dbReference type="ARBA" id="ARBA00022729"/>
    </source>
</evidence>
<dbReference type="Proteomes" id="UP000775547">
    <property type="component" value="Unassembled WGS sequence"/>
</dbReference>
<reference evidence="6" key="2">
    <citation type="submission" date="2021-10" db="EMBL/GenBank/DDBJ databases">
        <title>Phylogenomics reveals ancestral predisposition of the termite-cultivated fungus Termitomyces towards a domesticated lifestyle.</title>
        <authorList>
            <person name="Auxier B."/>
            <person name="Grum-Grzhimaylo A."/>
            <person name="Cardenas M.E."/>
            <person name="Lodge J.D."/>
            <person name="Laessoe T."/>
            <person name="Pedersen O."/>
            <person name="Smith M.E."/>
            <person name="Kuyper T.W."/>
            <person name="Franco-Molano E.A."/>
            <person name="Baroni T.J."/>
            <person name="Aanen D.K."/>
        </authorList>
    </citation>
    <scope>NUCLEOTIDE SEQUENCE</scope>
    <source>
        <strain evidence="6">AP01</strain>
        <tissue evidence="6">Mycelium</tissue>
    </source>
</reference>
<accession>A0A9P7GD23</accession>
<dbReference type="SUPFAM" id="SSF82171">
    <property type="entry name" value="DPP6 N-terminal domain-like"/>
    <property type="match status" value="1"/>
</dbReference>
<keyword evidence="2" id="KW-0732">Signal</keyword>
<keyword evidence="3" id="KW-0378">Hydrolase</keyword>
<evidence type="ECO:0000259" key="5">
    <source>
        <dbReference type="Pfam" id="PF00326"/>
    </source>
</evidence>
<reference evidence="6" key="1">
    <citation type="submission" date="2020-07" db="EMBL/GenBank/DDBJ databases">
        <authorList>
            <person name="Nieuwenhuis M."/>
            <person name="Van De Peppel L.J.J."/>
        </authorList>
    </citation>
    <scope>NUCLEOTIDE SEQUENCE</scope>
    <source>
        <strain evidence="6">AP01</strain>
        <tissue evidence="6">Mycelium</tissue>
    </source>
</reference>
<feature type="domain" description="Peptidase S9 prolyl oligopeptidase catalytic" evidence="5">
    <location>
        <begin position="539"/>
        <end position="701"/>
    </location>
</feature>
<keyword evidence="7" id="KW-1185">Reference proteome</keyword>
<evidence type="ECO:0000256" key="1">
    <source>
        <dbReference type="ARBA" id="ARBA00010040"/>
    </source>
</evidence>
<organism evidence="6 7">
    <name type="scientific">Asterophora parasitica</name>
    <dbReference type="NCBI Taxonomy" id="117018"/>
    <lineage>
        <taxon>Eukaryota</taxon>
        <taxon>Fungi</taxon>
        <taxon>Dikarya</taxon>
        <taxon>Basidiomycota</taxon>
        <taxon>Agaricomycotina</taxon>
        <taxon>Agaricomycetes</taxon>
        <taxon>Agaricomycetidae</taxon>
        <taxon>Agaricales</taxon>
        <taxon>Tricholomatineae</taxon>
        <taxon>Lyophyllaceae</taxon>
        <taxon>Asterophora</taxon>
    </lineage>
</organism>
<evidence type="ECO:0000313" key="7">
    <source>
        <dbReference type="Proteomes" id="UP000775547"/>
    </source>
</evidence>
<comment type="caution">
    <text evidence="6">The sequence shown here is derived from an EMBL/GenBank/DDBJ whole genome shotgun (WGS) entry which is preliminary data.</text>
</comment>
<evidence type="ECO:0000256" key="3">
    <source>
        <dbReference type="ARBA" id="ARBA00022801"/>
    </source>
</evidence>
<evidence type="ECO:0000256" key="4">
    <source>
        <dbReference type="ARBA" id="ARBA00032829"/>
    </source>
</evidence>